<dbReference type="InterPro" id="IPR050767">
    <property type="entry name" value="Sel1_AlgK"/>
</dbReference>
<keyword evidence="4" id="KW-1185">Reference proteome</keyword>
<dbReference type="SMART" id="SM00671">
    <property type="entry name" value="SEL1"/>
    <property type="match status" value="3"/>
</dbReference>
<proteinExistence type="inferred from homology"/>
<dbReference type="InterPro" id="IPR011990">
    <property type="entry name" value="TPR-like_helical_dom_sf"/>
</dbReference>
<evidence type="ECO:0000256" key="1">
    <source>
        <dbReference type="ARBA" id="ARBA00038101"/>
    </source>
</evidence>
<feature type="compositionally biased region" description="Basic and acidic residues" evidence="2">
    <location>
        <begin position="106"/>
        <end position="120"/>
    </location>
</feature>
<dbReference type="eggNOG" id="ENOG502SC8I">
    <property type="taxonomic scope" value="Eukaryota"/>
</dbReference>
<protein>
    <recommendedName>
        <fullName evidence="5">RING-type domain-containing protein</fullName>
    </recommendedName>
</protein>
<dbReference type="AlphaFoldDB" id="K0RKI3"/>
<feature type="compositionally biased region" description="Basic and acidic residues" evidence="2">
    <location>
        <begin position="140"/>
        <end position="151"/>
    </location>
</feature>
<dbReference type="SUPFAM" id="SSF81901">
    <property type="entry name" value="HCP-like"/>
    <property type="match status" value="1"/>
</dbReference>
<dbReference type="SUPFAM" id="SSF57850">
    <property type="entry name" value="RING/U-box"/>
    <property type="match status" value="1"/>
</dbReference>
<reference evidence="3 4" key="1">
    <citation type="journal article" date="2012" name="Genome Biol.">
        <title>Genome and low-iron response of an oceanic diatom adapted to chronic iron limitation.</title>
        <authorList>
            <person name="Lommer M."/>
            <person name="Specht M."/>
            <person name="Roy A.S."/>
            <person name="Kraemer L."/>
            <person name="Andreson R."/>
            <person name="Gutowska M.A."/>
            <person name="Wolf J."/>
            <person name="Bergner S.V."/>
            <person name="Schilhabel M.B."/>
            <person name="Klostermeier U.C."/>
            <person name="Beiko R.G."/>
            <person name="Rosenstiel P."/>
            <person name="Hippler M."/>
            <person name="Laroche J."/>
        </authorList>
    </citation>
    <scope>NUCLEOTIDE SEQUENCE [LARGE SCALE GENOMIC DNA]</scope>
    <source>
        <strain evidence="3 4">CCMP1005</strain>
    </source>
</reference>
<dbReference type="EMBL" id="AGNL01039209">
    <property type="protein sequence ID" value="EJK52809.1"/>
    <property type="molecule type" value="Genomic_DNA"/>
</dbReference>
<comment type="similarity">
    <text evidence="1">Belongs to the sel-1 family.</text>
</comment>
<dbReference type="Proteomes" id="UP000266841">
    <property type="component" value="Unassembled WGS sequence"/>
</dbReference>
<dbReference type="InterPro" id="IPR006597">
    <property type="entry name" value="Sel1-like"/>
</dbReference>
<dbReference type="PANTHER" id="PTHR11102:SF160">
    <property type="entry name" value="ERAD-ASSOCIATED E3 UBIQUITIN-PROTEIN LIGASE COMPONENT HRD3"/>
    <property type="match status" value="1"/>
</dbReference>
<evidence type="ECO:0000256" key="2">
    <source>
        <dbReference type="SAM" id="MobiDB-lite"/>
    </source>
</evidence>
<comment type="caution">
    <text evidence="3">The sequence shown here is derived from an EMBL/GenBank/DDBJ whole genome shotgun (WGS) entry which is preliminary data.</text>
</comment>
<feature type="region of interest" description="Disordered" evidence="2">
    <location>
        <begin position="1"/>
        <end position="34"/>
    </location>
</feature>
<accession>K0RKI3</accession>
<evidence type="ECO:0008006" key="5">
    <source>
        <dbReference type="Google" id="ProtNLM"/>
    </source>
</evidence>
<evidence type="ECO:0000313" key="3">
    <source>
        <dbReference type="EMBL" id="EJK52809.1"/>
    </source>
</evidence>
<dbReference type="Pfam" id="PF08238">
    <property type="entry name" value="Sel1"/>
    <property type="match status" value="3"/>
</dbReference>
<feature type="region of interest" description="Disordered" evidence="2">
    <location>
        <begin position="59"/>
        <end position="152"/>
    </location>
</feature>
<evidence type="ECO:0000313" key="4">
    <source>
        <dbReference type="Proteomes" id="UP000266841"/>
    </source>
</evidence>
<sequence length="457" mass="49972">MERAGARRPPPPLASASSFHSVRDVSAAASPLPTALPLNDDGIWDRPLRVLLTSASHGGAHRSALCPHSPESSPAPVRRTSALARGADRRDLKRGTKSPIGFNSDITKHHDARREEEKKTTPMVQRKTFPPGPCLARSIKKPEGCERRTDPGRQVTTACPWITRVAVATPAPTAASKGMISSSSRAARPVASSSIAAWTARGPIASSTRRHAGSGAAELKDEQLYSQRQERPEGDFCPICTLPIPVPMGDHSVFNVCCMKRICYGCDFAAKRRGMFDCPFCRTRYPDNDADTLAMVMARVGKKDPEAIFVLGQKYFYGILGFQMDMRKAAELWTEAAELGSINALYSLGNAYDLGEGIQQDKAKAAEFYKKAAMQGHTQSRHNLGYLEALGGNSDRAVRHFLISAKMGHDYSLENIKLAFNAGLATKEQYAEALKGYQDAVEEMKSHDRDEAKRLRV</sequence>
<dbReference type="Gene3D" id="1.25.40.10">
    <property type="entry name" value="Tetratricopeptide repeat domain"/>
    <property type="match status" value="1"/>
</dbReference>
<gene>
    <name evidence="3" type="ORF">THAOC_27883</name>
</gene>
<name>K0RKI3_THAOC</name>
<dbReference type="PANTHER" id="PTHR11102">
    <property type="entry name" value="SEL-1-LIKE PROTEIN"/>
    <property type="match status" value="1"/>
</dbReference>
<organism evidence="3 4">
    <name type="scientific">Thalassiosira oceanica</name>
    <name type="common">Marine diatom</name>
    <dbReference type="NCBI Taxonomy" id="159749"/>
    <lineage>
        <taxon>Eukaryota</taxon>
        <taxon>Sar</taxon>
        <taxon>Stramenopiles</taxon>
        <taxon>Ochrophyta</taxon>
        <taxon>Bacillariophyta</taxon>
        <taxon>Coscinodiscophyceae</taxon>
        <taxon>Thalassiosirophycidae</taxon>
        <taxon>Thalassiosirales</taxon>
        <taxon>Thalassiosiraceae</taxon>
        <taxon>Thalassiosira</taxon>
    </lineage>
</organism>